<proteinExistence type="predicted"/>
<accession>A0ABY2YV36</accession>
<keyword evidence="1" id="KW-0732">Signal</keyword>
<reference evidence="2 3" key="1">
    <citation type="submission" date="2018-08" db="EMBL/GenBank/DDBJ databases">
        <title>Comparative genomics of wild bee and flower associated Lactobacillus reveals potential adaptation to the bee host.</title>
        <authorList>
            <person name="Vuong H.Q."/>
            <person name="Mcfrederick Q.S."/>
        </authorList>
    </citation>
    <scope>NUCLEOTIDE SEQUENCE [LARGE SCALE GENOMIC DNA]</scope>
    <source>
        <strain evidence="2 3">HV_04</strain>
    </source>
</reference>
<comment type="caution">
    <text evidence="2">The sequence shown here is derived from an EMBL/GenBank/DDBJ whole genome shotgun (WGS) entry which is preliminary data.</text>
</comment>
<evidence type="ECO:0000313" key="3">
    <source>
        <dbReference type="Proteomes" id="UP000767392"/>
    </source>
</evidence>
<dbReference type="RefSeq" id="WP_105988524.1">
    <property type="nucleotide sequence ID" value="NZ_POST01000010.1"/>
</dbReference>
<name>A0ABY2YV36_9LACO</name>
<evidence type="ECO:0000256" key="1">
    <source>
        <dbReference type="SAM" id="SignalP"/>
    </source>
</evidence>
<protein>
    <recommendedName>
        <fullName evidence="4">Aggregation promoting factor</fullName>
    </recommendedName>
</protein>
<organism evidence="2 3">
    <name type="scientific">Apilactobacillus timberlakei</name>
    <dbReference type="NCBI Taxonomy" id="2008380"/>
    <lineage>
        <taxon>Bacteria</taxon>
        <taxon>Bacillati</taxon>
        <taxon>Bacillota</taxon>
        <taxon>Bacilli</taxon>
        <taxon>Lactobacillales</taxon>
        <taxon>Lactobacillaceae</taxon>
        <taxon>Apilactobacillus</taxon>
    </lineage>
</organism>
<evidence type="ECO:0000313" key="2">
    <source>
        <dbReference type="EMBL" id="TPR12214.1"/>
    </source>
</evidence>
<sequence>MKNSKLLRFSIKAMSVLAVSPLIVSTGAEMVHADSTTNVSNSSDNNVLHIESLRNSIAPVSSNGNQTLRSIAASNNEDLSTLEQLNNNYNPDQAIKDGTQIYLLSNKTEGFNEMSRVYLSPYANVPKSIQNKFYFCYGAANRHAKNWIAYHESTYRYSASNGQYYGRFQLNRNSLNGDYSRTNQERTADNYVANRYGSWVNAKSFWQQHGWY</sequence>
<evidence type="ECO:0008006" key="4">
    <source>
        <dbReference type="Google" id="ProtNLM"/>
    </source>
</evidence>
<feature type="signal peptide" evidence="1">
    <location>
        <begin position="1"/>
        <end position="33"/>
    </location>
</feature>
<feature type="chain" id="PRO_5045974647" description="Aggregation promoting factor" evidence="1">
    <location>
        <begin position="34"/>
        <end position="212"/>
    </location>
</feature>
<dbReference type="Proteomes" id="UP000767392">
    <property type="component" value="Unassembled WGS sequence"/>
</dbReference>
<keyword evidence="3" id="KW-1185">Reference proteome</keyword>
<gene>
    <name evidence="2" type="ORF">DY048_07970</name>
</gene>
<dbReference type="EMBL" id="QUAM01000010">
    <property type="protein sequence ID" value="TPR12214.1"/>
    <property type="molecule type" value="Genomic_DNA"/>
</dbReference>